<evidence type="ECO:0000313" key="2">
    <source>
        <dbReference type="Proteomes" id="UP001403385"/>
    </source>
</evidence>
<keyword evidence="2" id="KW-1185">Reference proteome</keyword>
<dbReference type="Proteomes" id="UP001403385">
    <property type="component" value="Unassembled WGS sequence"/>
</dbReference>
<proteinExistence type="predicted"/>
<dbReference type="AlphaFoldDB" id="A0AAW9S623"/>
<dbReference type="EMBL" id="JBDKWZ010000008">
    <property type="protein sequence ID" value="MEN7549323.1"/>
    <property type="molecule type" value="Genomic_DNA"/>
</dbReference>
<sequence length="82" mass="9648">MKTTQTLSRHPDLSAEEIINDLISIEDPNQMREDLHELFIAFFLHFDRPSPDFKDRVFNTYTALRKMLNQCSAYQVEKEVTG</sequence>
<accession>A0AAW9S623</accession>
<evidence type="ECO:0000313" key="1">
    <source>
        <dbReference type="EMBL" id="MEN7549323.1"/>
    </source>
</evidence>
<organism evidence="1 2">
    <name type="scientific">Rapidithrix thailandica</name>
    <dbReference type="NCBI Taxonomy" id="413964"/>
    <lineage>
        <taxon>Bacteria</taxon>
        <taxon>Pseudomonadati</taxon>
        <taxon>Bacteroidota</taxon>
        <taxon>Cytophagia</taxon>
        <taxon>Cytophagales</taxon>
        <taxon>Flammeovirgaceae</taxon>
        <taxon>Rapidithrix</taxon>
    </lineage>
</organism>
<comment type="caution">
    <text evidence="1">The sequence shown here is derived from an EMBL/GenBank/DDBJ whole genome shotgun (WGS) entry which is preliminary data.</text>
</comment>
<protein>
    <submittedName>
        <fullName evidence="1">Uncharacterized protein</fullName>
    </submittedName>
</protein>
<name>A0AAW9S623_9BACT</name>
<dbReference type="RefSeq" id="WP_346822099.1">
    <property type="nucleotide sequence ID" value="NZ_JBDKWZ010000008.1"/>
</dbReference>
<reference evidence="1 2" key="1">
    <citation type="submission" date="2024-04" db="EMBL/GenBank/DDBJ databases">
        <title>Novel genus in family Flammeovirgaceae.</title>
        <authorList>
            <person name="Nguyen T.H."/>
            <person name="Vuong T.Q."/>
            <person name="Le H."/>
            <person name="Kim S.-G."/>
        </authorList>
    </citation>
    <scope>NUCLEOTIDE SEQUENCE [LARGE SCALE GENOMIC DNA]</scope>
    <source>
        <strain evidence="1 2">JCM 23209</strain>
    </source>
</reference>
<gene>
    <name evidence="1" type="ORF">AAG747_15470</name>
</gene>